<reference evidence="2 3" key="1">
    <citation type="submission" date="2017-11" db="EMBL/GenBank/DDBJ databases">
        <title>De-novo sequencing of pomegranate (Punica granatum L.) genome.</title>
        <authorList>
            <person name="Akparov Z."/>
            <person name="Amiraslanov A."/>
            <person name="Hajiyeva S."/>
            <person name="Abbasov M."/>
            <person name="Kaur K."/>
            <person name="Hamwieh A."/>
            <person name="Solovyev V."/>
            <person name="Salamov A."/>
            <person name="Braich B."/>
            <person name="Kosarev P."/>
            <person name="Mahmoud A."/>
            <person name="Hajiyev E."/>
            <person name="Babayeva S."/>
            <person name="Izzatullayeva V."/>
            <person name="Mammadov A."/>
            <person name="Mammadov A."/>
            <person name="Sharifova S."/>
            <person name="Ojaghi J."/>
            <person name="Eynullazada K."/>
            <person name="Bayramov B."/>
            <person name="Abdulazimova A."/>
            <person name="Shahmuradov I."/>
        </authorList>
    </citation>
    <scope>NUCLEOTIDE SEQUENCE [LARGE SCALE GENOMIC DNA]</scope>
    <source>
        <strain evidence="3">cv. AG2017</strain>
        <tissue evidence="2">Leaf</tissue>
    </source>
</reference>
<name>A0A2I0HGM3_PUNGR</name>
<feature type="non-terminal residue" evidence="2">
    <location>
        <position position="65"/>
    </location>
</feature>
<keyword evidence="1" id="KW-0732">Signal</keyword>
<organism evidence="2 3">
    <name type="scientific">Punica granatum</name>
    <name type="common">Pomegranate</name>
    <dbReference type="NCBI Taxonomy" id="22663"/>
    <lineage>
        <taxon>Eukaryota</taxon>
        <taxon>Viridiplantae</taxon>
        <taxon>Streptophyta</taxon>
        <taxon>Embryophyta</taxon>
        <taxon>Tracheophyta</taxon>
        <taxon>Spermatophyta</taxon>
        <taxon>Magnoliopsida</taxon>
        <taxon>eudicotyledons</taxon>
        <taxon>Gunneridae</taxon>
        <taxon>Pentapetalae</taxon>
        <taxon>rosids</taxon>
        <taxon>malvids</taxon>
        <taxon>Myrtales</taxon>
        <taxon>Lythraceae</taxon>
        <taxon>Punica</taxon>
    </lineage>
</organism>
<evidence type="ECO:0000313" key="3">
    <source>
        <dbReference type="Proteomes" id="UP000233551"/>
    </source>
</evidence>
<feature type="signal peptide" evidence="1">
    <location>
        <begin position="1"/>
        <end position="20"/>
    </location>
</feature>
<evidence type="ECO:0000256" key="1">
    <source>
        <dbReference type="SAM" id="SignalP"/>
    </source>
</evidence>
<dbReference type="EMBL" id="PGOL01023978">
    <property type="protein sequence ID" value="PKI30849.1"/>
    <property type="molecule type" value="Genomic_DNA"/>
</dbReference>
<accession>A0A2I0HGM3</accession>
<comment type="caution">
    <text evidence="2">The sequence shown here is derived from an EMBL/GenBank/DDBJ whole genome shotgun (WGS) entry which is preliminary data.</text>
</comment>
<gene>
    <name evidence="2" type="ORF">CRG98_048760</name>
</gene>
<feature type="chain" id="PRO_5014166662" evidence="1">
    <location>
        <begin position="21"/>
        <end position="65"/>
    </location>
</feature>
<sequence>MAKFFFFALIALLSVHLALSADPPQISPSPTPKLVADSTLLLMRLTARSHSRRRCLPQMRLPPLP</sequence>
<evidence type="ECO:0000313" key="2">
    <source>
        <dbReference type="EMBL" id="PKI30849.1"/>
    </source>
</evidence>
<protein>
    <submittedName>
        <fullName evidence="2">Uncharacterized protein</fullName>
    </submittedName>
</protein>
<dbReference type="AlphaFoldDB" id="A0A2I0HGM3"/>
<keyword evidence="3" id="KW-1185">Reference proteome</keyword>
<dbReference type="Proteomes" id="UP000233551">
    <property type="component" value="Unassembled WGS sequence"/>
</dbReference>
<proteinExistence type="predicted"/>